<reference evidence="1" key="1">
    <citation type="submission" date="2017-02" db="EMBL/GenBank/DDBJ databases">
        <title>Delving into the versatile metabolic prowess of the omnipresent phylum Bacteroidetes.</title>
        <authorList>
            <person name="Nobu M.K."/>
            <person name="Mei R."/>
            <person name="Narihiro T."/>
            <person name="Kuroda K."/>
            <person name="Liu W.-T."/>
        </authorList>
    </citation>
    <scope>NUCLEOTIDE SEQUENCE</scope>
    <source>
        <strain evidence="1">ADurb.Bin131</strain>
    </source>
</reference>
<protein>
    <submittedName>
        <fullName evidence="1">Uncharacterized protein</fullName>
    </submittedName>
</protein>
<dbReference type="AlphaFoldDB" id="A0A1V6CAN4"/>
<proteinExistence type="predicted"/>
<name>A0A1V6CAN4_UNCT6</name>
<comment type="caution">
    <text evidence="1">The sequence shown here is derived from an EMBL/GenBank/DDBJ whole genome shotgun (WGS) entry which is preliminary data.</text>
</comment>
<dbReference type="Gene3D" id="2.60.120.1440">
    <property type="match status" value="1"/>
</dbReference>
<organism evidence="1">
    <name type="scientific">candidate division TA06 bacterium ADurb.Bin131</name>
    <dbReference type="NCBI Taxonomy" id="1852827"/>
    <lineage>
        <taxon>Bacteria</taxon>
        <taxon>Bacteria division TA06</taxon>
    </lineage>
</organism>
<sequence length="169" mass="17826">MANNPVTRNNIKIMPGDVNTGGTYRFVDGTTVVADSTVKVGLCGSFITPDNKNYSVIFVPEESVGSLTVTHSGDSRFEVVTPALIAGVSGTKFTVSNAYDSTSNQSTTTVSVNNGVVNCEDRSDGVKVSVSSGENLSLTVLCQSVATNESNKTKSVPLKPVKRIKIKIF</sequence>
<evidence type="ECO:0000313" key="1">
    <source>
        <dbReference type="EMBL" id="OQB73948.1"/>
    </source>
</evidence>
<dbReference type="Proteomes" id="UP000485562">
    <property type="component" value="Unassembled WGS sequence"/>
</dbReference>
<dbReference type="EMBL" id="MWDQ01000057">
    <property type="protein sequence ID" value="OQB73948.1"/>
    <property type="molecule type" value="Genomic_DNA"/>
</dbReference>
<gene>
    <name evidence="1" type="ORF">BWX89_00733</name>
</gene>
<accession>A0A1V6CAN4</accession>